<accession>E4Z5V1</accession>
<dbReference type="EMBL" id="FN657821">
    <property type="protein sequence ID" value="CBY43079.1"/>
    <property type="molecule type" value="Genomic_DNA"/>
</dbReference>
<reference evidence="1" key="1">
    <citation type="journal article" date="2010" name="Science">
        <title>Plasticity of animal genome architecture unmasked by rapid evolution of a pelagic tunicate.</title>
        <authorList>
            <person name="Denoeud F."/>
            <person name="Henriet S."/>
            <person name="Mungpakdee S."/>
            <person name="Aury J.M."/>
            <person name="Da Silva C."/>
            <person name="Brinkmann H."/>
            <person name="Mikhaleva J."/>
            <person name="Olsen L.C."/>
            <person name="Jubin C."/>
            <person name="Canestro C."/>
            <person name="Bouquet J.M."/>
            <person name="Danks G."/>
            <person name="Poulain J."/>
            <person name="Campsteijn C."/>
            <person name="Adamski M."/>
            <person name="Cross I."/>
            <person name="Yadetie F."/>
            <person name="Muffato M."/>
            <person name="Louis A."/>
            <person name="Butcher S."/>
            <person name="Tsagkogeorga G."/>
            <person name="Konrad A."/>
            <person name="Singh S."/>
            <person name="Jensen M.F."/>
            <person name="Cong E.H."/>
            <person name="Eikeseth-Otteraa H."/>
            <person name="Noel B."/>
            <person name="Anthouard V."/>
            <person name="Porcel B.M."/>
            <person name="Kachouri-Lafond R."/>
            <person name="Nishino A."/>
            <person name="Ugolini M."/>
            <person name="Chourrout P."/>
            <person name="Nishida H."/>
            <person name="Aasland R."/>
            <person name="Huzurbazar S."/>
            <person name="Westhof E."/>
            <person name="Delsuc F."/>
            <person name="Lehrach H."/>
            <person name="Reinhardt R."/>
            <person name="Weissenbach J."/>
            <person name="Roy S.W."/>
            <person name="Artiguenave F."/>
            <person name="Postlethwait J.H."/>
            <person name="Manak J.R."/>
            <person name="Thompson E.M."/>
            <person name="Jaillon O."/>
            <person name="Du Pasquier L."/>
            <person name="Boudinot P."/>
            <person name="Liberles D.A."/>
            <person name="Volff J.N."/>
            <person name="Philippe H."/>
            <person name="Lenhard B."/>
            <person name="Roest Crollius H."/>
            <person name="Wincker P."/>
            <person name="Chourrout D."/>
        </authorList>
    </citation>
    <scope>NUCLEOTIDE SEQUENCE [LARGE SCALE GENOMIC DNA]</scope>
</reference>
<dbReference type="Proteomes" id="UP000011014">
    <property type="component" value="Unassembled WGS sequence"/>
</dbReference>
<sequence length="31" mass="3960">LKKFQIRRLQMLTEKSIFFYCKGVFQNLHWR</sequence>
<name>E4Z5V1_OIKDI</name>
<organism evidence="1">
    <name type="scientific">Oikopleura dioica</name>
    <name type="common">Tunicate</name>
    <dbReference type="NCBI Taxonomy" id="34765"/>
    <lineage>
        <taxon>Eukaryota</taxon>
        <taxon>Metazoa</taxon>
        <taxon>Chordata</taxon>
        <taxon>Tunicata</taxon>
        <taxon>Appendicularia</taxon>
        <taxon>Copelata</taxon>
        <taxon>Oikopleuridae</taxon>
        <taxon>Oikopleura</taxon>
    </lineage>
</organism>
<gene>
    <name evidence="1" type="ORF">GSOID_T00027649001</name>
</gene>
<feature type="non-terminal residue" evidence="1">
    <location>
        <position position="1"/>
    </location>
</feature>
<evidence type="ECO:0000313" key="1">
    <source>
        <dbReference type="EMBL" id="CBY43079.1"/>
    </source>
</evidence>
<proteinExistence type="predicted"/>
<protein>
    <submittedName>
        <fullName evidence="1">Uncharacterized protein</fullName>
    </submittedName>
</protein>
<dbReference type="AlphaFoldDB" id="E4Z5V1"/>